<dbReference type="HOGENOM" id="CLU_1886635_0_0_1"/>
<protein>
    <recommendedName>
        <fullName evidence="3">tRNA-splicing endonuclease subunit Sen15 domain-containing protein</fullName>
    </recommendedName>
</protein>
<organism evidence="4 5">
    <name type="scientific">Kalmanozyma brasiliensis (strain GHG001)</name>
    <name type="common">Yeast</name>
    <name type="synonym">Pseudozyma brasiliensis</name>
    <dbReference type="NCBI Taxonomy" id="1365824"/>
    <lineage>
        <taxon>Eukaryota</taxon>
        <taxon>Fungi</taxon>
        <taxon>Dikarya</taxon>
        <taxon>Basidiomycota</taxon>
        <taxon>Ustilaginomycotina</taxon>
        <taxon>Ustilaginomycetes</taxon>
        <taxon>Ustilaginales</taxon>
        <taxon>Ustilaginaceae</taxon>
        <taxon>Kalmanozyma</taxon>
    </lineage>
</organism>
<evidence type="ECO:0000313" key="4">
    <source>
        <dbReference type="EMBL" id="EST05909.1"/>
    </source>
</evidence>
<dbReference type="InterPro" id="IPR011856">
    <property type="entry name" value="tRNA_endonuc-like_dom_sf"/>
</dbReference>
<dbReference type="EMBL" id="KI545884">
    <property type="protein sequence ID" value="EST05909.1"/>
    <property type="molecule type" value="Genomic_DNA"/>
</dbReference>
<gene>
    <name evidence="4" type="ORF">PSEUBRA_SCAF4g05066</name>
</gene>
<evidence type="ECO:0000259" key="3">
    <source>
        <dbReference type="Pfam" id="PF09631"/>
    </source>
</evidence>
<evidence type="ECO:0000256" key="1">
    <source>
        <dbReference type="ARBA" id="ARBA00006091"/>
    </source>
</evidence>
<dbReference type="GO" id="GO:0000213">
    <property type="term" value="F:tRNA-intron lyase activity"/>
    <property type="evidence" value="ECO:0007669"/>
    <property type="project" value="TreeGrafter"/>
</dbReference>
<name>V5EUS8_KALBG</name>
<dbReference type="PANTHER" id="PTHR28518:SF1">
    <property type="entry name" value="TRNA-SPLICING ENDONUCLEASE SUBUNIT SEN15"/>
    <property type="match status" value="1"/>
</dbReference>
<dbReference type="PANTHER" id="PTHR28518">
    <property type="entry name" value="TRNA-SPLICING ENDONUCLEASE SUBUNIT SEN15"/>
    <property type="match status" value="1"/>
</dbReference>
<feature type="domain" description="tRNA-splicing endonuclease subunit Sen15" evidence="3">
    <location>
        <begin position="52"/>
        <end position="133"/>
    </location>
</feature>
<dbReference type="GO" id="GO:0000214">
    <property type="term" value="C:tRNA-intron endonuclease complex"/>
    <property type="evidence" value="ECO:0007669"/>
    <property type="project" value="InterPro"/>
</dbReference>
<dbReference type="AlphaFoldDB" id="V5EUS8"/>
<dbReference type="GO" id="GO:0000379">
    <property type="term" value="P:tRNA-type intron splice site recognition and cleavage"/>
    <property type="evidence" value="ECO:0007669"/>
    <property type="project" value="InterPro"/>
</dbReference>
<evidence type="ECO:0000313" key="5">
    <source>
        <dbReference type="Proteomes" id="UP000019377"/>
    </source>
</evidence>
<dbReference type="Pfam" id="PF09631">
    <property type="entry name" value="Sen15"/>
    <property type="match status" value="1"/>
</dbReference>
<dbReference type="InterPro" id="IPR036167">
    <property type="entry name" value="tRNA_intron_Endo_cat-like_sf"/>
</dbReference>
<dbReference type="InterPro" id="IPR018593">
    <property type="entry name" value="tRNA-endonuc_su_Sen15"/>
</dbReference>
<keyword evidence="2" id="KW-0819">tRNA processing</keyword>
<sequence length="135" mass="14422">MASTPAQRDLADISDAEAQDLISSKLQALKTGTARLGLVASTNNQDEAQELLQAGIAAIKGRRKDAKAHEFVVPLTITQHLRPSQIDAIFTLVEAHAAACPGEDVDTSRVMLAIIAPDSTLVYYQISKGMVKPIN</sequence>
<dbReference type="eggNOG" id="ENOG502SC4F">
    <property type="taxonomic scope" value="Eukaryota"/>
</dbReference>
<dbReference type="InterPro" id="IPR042777">
    <property type="entry name" value="Sen15_fungi"/>
</dbReference>
<proteinExistence type="inferred from homology"/>
<dbReference type="Gene3D" id="3.40.1350.10">
    <property type="match status" value="1"/>
</dbReference>
<dbReference type="SUPFAM" id="SSF53032">
    <property type="entry name" value="tRNA-intron endonuclease catalytic domain-like"/>
    <property type="match status" value="1"/>
</dbReference>
<dbReference type="Proteomes" id="UP000019377">
    <property type="component" value="Unassembled WGS sequence"/>
</dbReference>
<evidence type="ECO:0000256" key="2">
    <source>
        <dbReference type="ARBA" id="ARBA00022694"/>
    </source>
</evidence>
<dbReference type="OrthoDB" id="10002170at2759"/>
<dbReference type="STRING" id="1365824.V5EUS8"/>
<comment type="similarity">
    <text evidence="1">Belongs to the SEN15 family.</text>
</comment>
<keyword evidence="5" id="KW-1185">Reference proteome</keyword>
<accession>V5EUS8</accession>
<reference evidence="5" key="1">
    <citation type="journal article" date="2013" name="Genome Announc.">
        <title>Draft genome sequence of Pseudozyma brasiliensis sp. nov. strain GHG001, a high producer of endo-1,4-xylanase isolated from an insect pest of sugarcane.</title>
        <authorList>
            <person name="Oliveira J.V.D.C."/>
            <person name="dos Santos R.A.C."/>
            <person name="Borges T.A."/>
            <person name="Riano-Pachon D.M."/>
            <person name="Goldman G.H."/>
        </authorList>
    </citation>
    <scope>NUCLEOTIDE SEQUENCE [LARGE SCALE GENOMIC DNA]</scope>
    <source>
        <strain evidence="5">GHG001</strain>
    </source>
</reference>
<dbReference type="GO" id="GO:0003676">
    <property type="term" value="F:nucleic acid binding"/>
    <property type="evidence" value="ECO:0007669"/>
    <property type="project" value="InterPro"/>
</dbReference>